<dbReference type="OrthoDB" id="5989194at2759"/>
<dbReference type="Proteomes" id="UP000031668">
    <property type="component" value="Unassembled WGS sequence"/>
</dbReference>
<organism evidence="1 2">
    <name type="scientific">Thelohanellus kitauei</name>
    <name type="common">Myxosporean</name>
    <dbReference type="NCBI Taxonomy" id="669202"/>
    <lineage>
        <taxon>Eukaryota</taxon>
        <taxon>Metazoa</taxon>
        <taxon>Cnidaria</taxon>
        <taxon>Myxozoa</taxon>
        <taxon>Myxosporea</taxon>
        <taxon>Bivalvulida</taxon>
        <taxon>Platysporina</taxon>
        <taxon>Myxobolidae</taxon>
        <taxon>Thelohanellus</taxon>
    </lineage>
</organism>
<sequence length="174" mass="19866">MLSLNGGKCGRADFVKFTNRRHAATQKVVKNIWNFVKEKTLFVCNVHLNSELKNKGKFAYLLSYIEEEPLKRVNGITPNDENYQTAIDIPSDVYGNPIKLKNGALLSILERKIQMYVMGILREIDFPTGHFSDKCLKFISLKDSTKVLGNDYHNCLKTETGRKIEKEQNLALLV</sequence>
<evidence type="ECO:0000313" key="1">
    <source>
        <dbReference type="EMBL" id="KII63933.1"/>
    </source>
</evidence>
<keyword evidence="2" id="KW-1185">Reference proteome</keyword>
<dbReference type="InterPro" id="IPR005312">
    <property type="entry name" value="DUF1759"/>
</dbReference>
<reference evidence="1 2" key="1">
    <citation type="journal article" date="2014" name="Genome Biol. Evol.">
        <title>The genome of the myxosporean Thelohanellus kitauei shows adaptations to nutrient acquisition within its fish host.</title>
        <authorList>
            <person name="Yang Y."/>
            <person name="Xiong J."/>
            <person name="Zhou Z."/>
            <person name="Huo F."/>
            <person name="Miao W."/>
            <person name="Ran C."/>
            <person name="Liu Y."/>
            <person name="Zhang J."/>
            <person name="Feng J."/>
            <person name="Wang M."/>
            <person name="Wang M."/>
            <person name="Wang L."/>
            <person name="Yao B."/>
        </authorList>
    </citation>
    <scope>NUCLEOTIDE SEQUENCE [LARGE SCALE GENOMIC DNA]</scope>
    <source>
        <strain evidence="1">Wuqing</strain>
    </source>
</reference>
<name>A0A0C2IF26_THEKT</name>
<gene>
    <name evidence="1" type="ORF">RF11_13731</name>
</gene>
<comment type="caution">
    <text evidence="1">The sequence shown here is derived from an EMBL/GenBank/DDBJ whole genome shotgun (WGS) entry which is preliminary data.</text>
</comment>
<evidence type="ECO:0000313" key="2">
    <source>
        <dbReference type="Proteomes" id="UP000031668"/>
    </source>
</evidence>
<accession>A0A0C2IF26</accession>
<dbReference type="AlphaFoldDB" id="A0A0C2IF26"/>
<dbReference type="EMBL" id="JWZT01004519">
    <property type="protein sequence ID" value="KII63933.1"/>
    <property type="molecule type" value="Genomic_DNA"/>
</dbReference>
<dbReference type="Pfam" id="PF03564">
    <property type="entry name" value="DUF1759"/>
    <property type="match status" value="1"/>
</dbReference>
<protein>
    <submittedName>
        <fullName evidence="1">Uncharacterized protein</fullName>
    </submittedName>
</protein>
<proteinExistence type="predicted"/>